<evidence type="ECO:0000313" key="2">
    <source>
        <dbReference type="Proteomes" id="UP001597135"/>
    </source>
</evidence>
<proteinExistence type="predicted"/>
<reference evidence="2" key="1">
    <citation type="journal article" date="2019" name="Int. J. Syst. Evol. Microbiol.">
        <title>The Global Catalogue of Microorganisms (GCM) 10K type strain sequencing project: providing services to taxonomists for standard genome sequencing and annotation.</title>
        <authorList>
            <consortium name="The Broad Institute Genomics Platform"/>
            <consortium name="The Broad Institute Genome Sequencing Center for Infectious Disease"/>
            <person name="Wu L."/>
            <person name="Ma J."/>
        </authorList>
    </citation>
    <scope>NUCLEOTIDE SEQUENCE [LARGE SCALE GENOMIC DNA]</scope>
    <source>
        <strain evidence="2">CCUG 62953</strain>
    </source>
</reference>
<organism evidence="1 2">
    <name type="scientific">Litorisediminicola beolgyonensis</name>
    <dbReference type="NCBI Taxonomy" id="1173614"/>
    <lineage>
        <taxon>Bacteria</taxon>
        <taxon>Pseudomonadati</taxon>
        <taxon>Pseudomonadota</taxon>
        <taxon>Alphaproteobacteria</taxon>
        <taxon>Rhodobacterales</taxon>
        <taxon>Paracoccaceae</taxon>
        <taxon>Litorisediminicola</taxon>
    </lineage>
</organism>
<evidence type="ECO:0000313" key="1">
    <source>
        <dbReference type="EMBL" id="MFD1342381.1"/>
    </source>
</evidence>
<comment type="caution">
    <text evidence="1">The sequence shown here is derived from an EMBL/GenBank/DDBJ whole genome shotgun (WGS) entry which is preliminary data.</text>
</comment>
<dbReference type="EMBL" id="JBHTMU010000011">
    <property type="protein sequence ID" value="MFD1342381.1"/>
    <property type="molecule type" value="Genomic_DNA"/>
</dbReference>
<sequence>MFTPSSSSAPDSAETEKFSARLFAASRHAVRAASLVGPAIENISIPVCTLSRDASLGGSLTNQGRHLARQEAWEEFCTLIRRSDASRATTPSGRSVAGFLAEGAAADAVGQAGERAAAGDAAGAWSALEDLTYTIDTFPGEYPVVLVAAQAHLEIARLWLGDPDRRLSPARRAAAAAHLGAARRFAERFDPIEADSPALAELRCNLLSASRSPAARVADDYEDLIDLDPRNPRHPRALGRALLPRHFGSYGALETQARRTAHRTTDIWGAGAYAWTYLDALAEDEECFRVVDAEFFIEGLHDILDRSSEQYLVNLLAARTAPPARRLGRQDTARARILDAFDWIVRDHLRELQPSAWVEAATATGRRPSPAPERFGESSAFRALRRHFAADLAAGRKLSFDASGCRLLAAG</sequence>
<protein>
    <submittedName>
        <fullName evidence="1">Uncharacterized protein</fullName>
    </submittedName>
</protein>
<dbReference type="Proteomes" id="UP001597135">
    <property type="component" value="Unassembled WGS sequence"/>
</dbReference>
<gene>
    <name evidence="1" type="ORF">ACFQ4E_08120</name>
</gene>
<accession>A0ABW3ZGS9</accession>
<name>A0ABW3ZGS9_9RHOB</name>
<keyword evidence="2" id="KW-1185">Reference proteome</keyword>
<dbReference type="RefSeq" id="WP_386802444.1">
    <property type="nucleotide sequence ID" value="NZ_JBHTMU010000011.1"/>
</dbReference>